<comment type="catalytic activity">
    <reaction evidence="5 6">
        <text>NAD(+) + ATP = ADP + NADP(+) + H(+)</text>
        <dbReference type="Rhea" id="RHEA:18629"/>
        <dbReference type="ChEBI" id="CHEBI:15378"/>
        <dbReference type="ChEBI" id="CHEBI:30616"/>
        <dbReference type="ChEBI" id="CHEBI:57540"/>
        <dbReference type="ChEBI" id="CHEBI:58349"/>
        <dbReference type="ChEBI" id="CHEBI:456216"/>
        <dbReference type="EC" id="2.7.1.23"/>
    </reaction>
</comment>
<dbReference type="Pfam" id="PF01513">
    <property type="entry name" value="NAD_kinase"/>
    <property type="match status" value="1"/>
</dbReference>
<evidence type="ECO:0000313" key="7">
    <source>
        <dbReference type="EMBL" id="RGQ44173.1"/>
    </source>
</evidence>
<comment type="subcellular location">
    <subcellularLocation>
        <location evidence="6">Cytoplasm</location>
    </subcellularLocation>
</comment>
<feature type="binding site" evidence="6">
    <location>
        <position position="152"/>
    </location>
    <ligand>
        <name>NAD(+)</name>
        <dbReference type="ChEBI" id="CHEBI:57540"/>
    </ligand>
</feature>
<keyword evidence="1 6" id="KW-0808">Transferase</keyword>
<dbReference type="EC" id="2.7.1.23" evidence="6"/>
<evidence type="ECO:0000256" key="6">
    <source>
        <dbReference type="HAMAP-Rule" id="MF_00361"/>
    </source>
</evidence>
<evidence type="ECO:0000256" key="4">
    <source>
        <dbReference type="ARBA" id="ARBA00023027"/>
    </source>
</evidence>
<dbReference type="AlphaFoldDB" id="A0A412B0L3"/>
<reference evidence="7 8" key="1">
    <citation type="submission" date="2018-08" db="EMBL/GenBank/DDBJ databases">
        <title>A genome reference for cultivated species of the human gut microbiota.</title>
        <authorList>
            <person name="Zou Y."/>
            <person name="Xue W."/>
            <person name="Luo G."/>
        </authorList>
    </citation>
    <scope>NUCLEOTIDE SEQUENCE [LARGE SCALE GENOMIC DNA]</scope>
    <source>
        <strain evidence="7 8">AF28-26</strain>
    </source>
</reference>
<comment type="function">
    <text evidence="6">Involved in the regulation of the intracellular balance of NAD and NADP, and is a key enzyme in the biosynthesis of NADP. Catalyzes specifically the phosphorylation on 2'-hydroxyl of the adenosine moiety of NAD to yield NADP.</text>
</comment>
<feature type="binding site" evidence="6">
    <location>
        <begin position="182"/>
        <end position="187"/>
    </location>
    <ligand>
        <name>NAD(+)</name>
        <dbReference type="ChEBI" id="CHEBI:57540"/>
    </ligand>
</feature>
<comment type="similarity">
    <text evidence="6">Belongs to the NAD kinase family.</text>
</comment>
<dbReference type="PANTHER" id="PTHR20275:SF0">
    <property type="entry name" value="NAD KINASE"/>
    <property type="match status" value="1"/>
</dbReference>
<dbReference type="GO" id="GO:0003951">
    <property type="term" value="F:NAD+ kinase activity"/>
    <property type="evidence" value="ECO:0007669"/>
    <property type="project" value="UniProtKB-UniRule"/>
</dbReference>
<dbReference type="HAMAP" id="MF_00361">
    <property type="entry name" value="NAD_kinase"/>
    <property type="match status" value="1"/>
</dbReference>
<dbReference type="PANTHER" id="PTHR20275">
    <property type="entry name" value="NAD KINASE"/>
    <property type="match status" value="1"/>
</dbReference>
<keyword evidence="2 6" id="KW-0418">Kinase</keyword>
<keyword evidence="3 6" id="KW-0521">NADP</keyword>
<keyword evidence="6" id="KW-0547">Nucleotide-binding</keyword>
<dbReference type="SUPFAM" id="SSF111331">
    <property type="entry name" value="NAD kinase/diacylglycerol kinase-like"/>
    <property type="match status" value="1"/>
</dbReference>
<dbReference type="GO" id="GO:0051287">
    <property type="term" value="F:NAD binding"/>
    <property type="evidence" value="ECO:0007669"/>
    <property type="project" value="UniProtKB-ARBA"/>
</dbReference>
<dbReference type="Pfam" id="PF20143">
    <property type="entry name" value="NAD_kinase_C"/>
    <property type="match status" value="1"/>
</dbReference>
<keyword evidence="4 6" id="KW-0520">NAD</keyword>
<dbReference type="GO" id="GO:0005737">
    <property type="term" value="C:cytoplasm"/>
    <property type="evidence" value="ECO:0007669"/>
    <property type="project" value="UniProtKB-SubCell"/>
</dbReference>
<feature type="binding site" evidence="6">
    <location>
        <begin position="141"/>
        <end position="142"/>
    </location>
    <ligand>
        <name>NAD(+)</name>
        <dbReference type="ChEBI" id="CHEBI:57540"/>
    </ligand>
</feature>
<feature type="binding site" evidence="6">
    <location>
        <position position="171"/>
    </location>
    <ligand>
        <name>NAD(+)</name>
        <dbReference type="ChEBI" id="CHEBI:57540"/>
    </ligand>
</feature>
<dbReference type="Proteomes" id="UP000284751">
    <property type="component" value="Unassembled WGS sequence"/>
</dbReference>
<comment type="cofactor">
    <cofactor evidence="6">
        <name>a divalent metal cation</name>
        <dbReference type="ChEBI" id="CHEBI:60240"/>
    </cofactor>
</comment>
<proteinExistence type="inferred from homology"/>
<gene>
    <name evidence="6" type="primary">nadK</name>
    <name evidence="7" type="ORF">DWY99_01820</name>
</gene>
<dbReference type="GO" id="GO:0046872">
    <property type="term" value="F:metal ion binding"/>
    <property type="evidence" value="ECO:0007669"/>
    <property type="project" value="UniProtKB-UniRule"/>
</dbReference>
<keyword evidence="6" id="KW-0963">Cytoplasm</keyword>
<dbReference type="GO" id="GO:0006741">
    <property type="term" value="P:NADP+ biosynthetic process"/>
    <property type="evidence" value="ECO:0007669"/>
    <property type="project" value="UniProtKB-UniRule"/>
</dbReference>
<evidence type="ECO:0000256" key="5">
    <source>
        <dbReference type="ARBA" id="ARBA00047925"/>
    </source>
</evidence>
<dbReference type="Gene3D" id="3.40.50.10330">
    <property type="entry name" value="Probable inorganic polyphosphate/atp-NAD kinase, domain 1"/>
    <property type="match status" value="1"/>
</dbReference>
<comment type="caution">
    <text evidence="7">The sequence shown here is derived from an EMBL/GenBank/DDBJ whole genome shotgun (WGS) entry which is preliminary data.</text>
</comment>
<dbReference type="InterPro" id="IPR016064">
    <property type="entry name" value="NAD/diacylglycerol_kinase_sf"/>
</dbReference>
<dbReference type="InterPro" id="IPR017438">
    <property type="entry name" value="ATP-NAD_kinase_N"/>
</dbReference>
<evidence type="ECO:0000256" key="1">
    <source>
        <dbReference type="ARBA" id="ARBA00022679"/>
    </source>
</evidence>
<dbReference type="Gene3D" id="2.60.200.30">
    <property type="entry name" value="Probable inorganic polyphosphate/atp-NAD kinase, domain 2"/>
    <property type="match status" value="1"/>
</dbReference>
<accession>A0A412B0L3</accession>
<sequence length="286" mass="31609">MKIALMPNLSKQNAHTYTVRIIKRLLELQCEIFLYAKYRDYFDIQAIHFYEDFSDMVRECDAVITIGGDGTIIHAAKHAAAAAKPILGINLGRIGFVAGLEIDELDKLEYLISGDYKVENRMLLKVTVHTGAGEREIYALNDAVVSRGSLSRMVDLSVSYTGSKVTQYRADGLIVSTPTGSTAYSLSAGGPVIEPEMRCMVLTPICAHSLFSRSVIFGPDEKLSISASTRDGEGNAYLTVDGETSVLLRERDVIDILPAAHSVRLIKLKNKGFYEILNEKLSERRI</sequence>
<name>A0A412B0L3_9FIRM</name>
<dbReference type="GO" id="GO:0005524">
    <property type="term" value="F:ATP binding"/>
    <property type="evidence" value="ECO:0007669"/>
    <property type="project" value="UniProtKB-KW"/>
</dbReference>
<keyword evidence="6" id="KW-0067">ATP-binding</keyword>
<organism evidence="7 8">
    <name type="scientific">[Clostridium] leptum</name>
    <dbReference type="NCBI Taxonomy" id="1535"/>
    <lineage>
        <taxon>Bacteria</taxon>
        <taxon>Bacillati</taxon>
        <taxon>Bacillota</taxon>
        <taxon>Clostridia</taxon>
        <taxon>Eubacteriales</taxon>
        <taxon>Oscillospiraceae</taxon>
        <taxon>Oscillospiraceae incertae sedis</taxon>
    </lineage>
</organism>
<evidence type="ECO:0000256" key="2">
    <source>
        <dbReference type="ARBA" id="ARBA00022777"/>
    </source>
</evidence>
<protein>
    <recommendedName>
        <fullName evidence="6">NAD kinase</fullName>
        <ecNumber evidence="6">2.7.1.23</ecNumber>
    </recommendedName>
    <alternativeName>
        <fullName evidence="6">ATP-dependent NAD kinase</fullName>
    </alternativeName>
</protein>
<dbReference type="InterPro" id="IPR002504">
    <property type="entry name" value="NADK"/>
</dbReference>
<evidence type="ECO:0000313" key="8">
    <source>
        <dbReference type="Proteomes" id="UP000284751"/>
    </source>
</evidence>
<dbReference type="InterPro" id="IPR017437">
    <property type="entry name" value="ATP-NAD_kinase_PpnK-typ_C"/>
</dbReference>
<feature type="binding site" evidence="6">
    <location>
        <position position="169"/>
    </location>
    <ligand>
        <name>NAD(+)</name>
        <dbReference type="ChEBI" id="CHEBI:57540"/>
    </ligand>
</feature>
<comment type="caution">
    <text evidence="6">Lacks conserved residue(s) required for the propagation of feature annotation.</text>
</comment>
<feature type="active site" description="Proton acceptor" evidence="6">
    <location>
        <position position="69"/>
    </location>
</feature>
<dbReference type="EMBL" id="QRTC01000003">
    <property type="protein sequence ID" value="RGQ44173.1"/>
    <property type="molecule type" value="Genomic_DNA"/>
</dbReference>
<feature type="binding site" evidence="6">
    <location>
        <begin position="69"/>
        <end position="70"/>
    </location>
    <ligand>
        <name>NAD(+)</name>
        <dbReference type="ChEBI" id="CHEBI:57540"/>
    </ligand>
</feature>
<dbReference type="GO" id="GO:0019674">
    <property type="term" value="P:NAD+ metabolic process"/>
    <property type="evidence" value="ECO:0007669"/>
    <property type="project" value="InterPro"/>
</dbReference>
<evidence type="ECO:0000256" key="3">
    <source>
        <dbReference type="ARBA" id="ARBA00022857"/>
    </source>
</evidence>
<feature type="binding site" evidence="6">
    <location>
        <position position="74"/>
    </location>
    <ligand>
        <name>NAD(+)</name>
        <dbReference type="ChEBI" id="CHEBI:57540"/>
    </ligand>
</feature>